<reference evidence="1 2" key="1">
    <citation type="journal article" date="2020" name="Phytopathology">
        <title>Genome Sequence Resources of Colletotrichum truncatum, C. plurivorum, C. musicola, and C. sojae: Four Species Pathogenic to Soybean (Glycine max).</title>
        <authorList>
            <person name="Rogerio F."/>
            <person name="Boufleur T.R."/>
            <person name="Ciampi-Guillardi M."/>
            <person name="Sukno S.A."/>
            <person name="Thon M.R."/>
            <person name="Massola Junior N.S."/>
            <person name="Baroncelli R."/>
        </authorList>
    </citation>
    <scope>NUCLEOTIDE SEQUENCE [LARGE SCALE GENOMIC DNA]</scope>
    <source>
        <strain evidence="1 2">LFN0009</strain>
    </source>
</reference>
<protein>
    <submittedName>
        <fullName evidence="1">Exo-1,3-beta-D-glucanase</fullName>
    </submittedName>
</protein>
<dbReference type="AlphaFoldDB" id="A0A8H6ILQ2"/>
<name>A0A8H6ILQ2_9PEZI</name>
<accession>A0A8H6ILQ2</accession>
<sequence length="140" mass="15801">MRIFSTSSSVRLGYASKFKVFEEARREQAPLQANAYLSGGQAPGNFRCTESKYAYCCKGFSSAYAHACSSGYDTIRRACETSPRTVRHRGLPTPIQGSQAHIHLINETKVFSELIDMSAIQTDWVQYEHLNWHDDFVAQL</sequence>
<gene>
    <name evidence="1" type="ORF">CSOJ01_15998</name>
</gene>
<comment type="caution">
    <text evidence="1">The sequence shown here is derived from an EMBL/GenBank/DDBJ whole genome shotgun (WGS) entry which is preliminary data.</text>
</comment>
<dbReference type="Proteomes" id="UP000652219">
    <property type="component" value="Unassembled WGS sequence"/>
</dbReference>
<organism evidence="1 2">
    <name type="scientific">Colletotrichum sojae</name>
    <dbReference type="NCBI Taxonomy" id="2175907"/>
    <lineage>
        <taxon>Eukaryota</taxon>
        <taxon>Fungi</taxon>
        <taxon>Dikarya</taxon>
        <taxon>Ascomycota</taxon>
        <taxon>Pezizomycotina</taxon>
        <taxon>Sordariomycetes</taxon>
        <taxon>Hypocreomycetidae</taxon>
        <taxon>Glomerellales</taxon>
        <taxon>Glomerellaceae</taxon>
        <taxon>Colletotrichum</taxon>
        <taxon>Colletotrichum orchidearum species complex</taxon>
    </lineage>
</organism>
<dbReference type="EMBL" id="WIGN01000901">
    <property type="protein sequence ID" value="KAF6782476.1"/>
    <property type="molecule type" value="Genomic_DNA"/>
</dbReference>
<evidence type="ECO:0000313" key="1">
    <source>
        <dbReference type="EMBL" id="KAF6782476.1"/>
    </source>
</evidence>
<evidence type="ECO:0000313" key="2">
    <source>
        <dbReference type="Proteomes" id="UP000652219"/>
    </source>
</evidence>
<keyword evidence="2" id="KW-1185">Reference proteome</keyword>
<proteinExistence type="predicted"/>